<evidence type="ECO:0000313" key="3">
    <source>
        <dbReference type="EMBL" id="PJF34618.1"/>
    </source>
</evidence>
<feature type="domain" description="Glycosyltransferase subfamily 4-like N-terminal" evidence="2">
    <location>
        <begin position="16"/>
        <end position="174"/>
    </location>
</feature>
<evidence type="ECO:0000313" key="4">
    <source>
        <dbReference type="Proteomes" id="UP000229681"/>
    </source>
</evidence>
<sequence>MSAVRVVHLAKMTGVAGTENHLLALLPQLAESGLDVRLIVLCEPEKPMYAYAAQMSALGVPTELVSIRGDLDLRLIGQLSGRLRALGAEAVHTHLIHADWHGLPAALRAGVPHIYTSGHNDDPFRRRLPIRLVQAYLWRRVTAGIAISEAVRRFMIAVEWAPPHKVHTVHYGIAPRLPNLVMRAAFRAELGIPLDAPVFGSVCRLIEQKGLSFALRAFAQVLARFPEAHYVIVGDGPLRESLCAEAEMLGVAAHVHFAGWRADAAERMSAFDIFLMPSLWEGFGLVLLEAMAAHLPIIASNVSALPEIVVDGETGLLCAPRDVECLAAHMARLLSDRALAQRLGANGAARLQAEFSVSKMVNGTRAVYQKTGALRED</sequence>
<feature type="domain" description="Glycosyl transferase family 1" evidence="1">
    <location>
        <begin position="184"/>
        <end position="348"/>
    </location>
</feature>
<dbReference type="InterPro" id="IPR028098">
    <property type="entry name" value="Glyco_trans_4-like_N"/>
</dbReference>
<name>A0A2M8PAP7_9CHLR</name>
<dbReference type="Gene3D" id="3.40.50.2000">
    <property type="entry name" value="Glycogen Phosphorylase B"/>
    <property type="match status" value="2"/>
</dbReference>
<organism evidence="3 4">
    <name type="scientific">Candidatus Thermofonsia Clade 1 bacterium</name>
    <dbReference type="NCBI Taxonomy" id="2364210"/>
    <lineage>
        <taxon>Bacteria</taxon>
        <taxon>Bacillati</taxon>
        <taxon>Chloroflexota</taxon>
        <taxon>Candidatus Thermofontia</taxon>
        <taxon>Candidatus Thermofonsia Clade 1</taxon>
    </lineage>
</organism>
<dbReference type="AlphaFoldDB" id="A0A2M8PAP7"/>
<evidence type="ECO:0000259" key="2">
    <source>
        <dbReference type="Pfam" id="PF13439"/>
    </source>
</evidence>
<dbReference type="InterPro" id="IPR001296">
    <property type="entry name" value="Glyco_trans_1"/>
</dbReference>
<evidence type="ECO:0000259" key="1">
    <source>
        <dbReference type="Pfam" id="PF00534"/>
    </source>
</evidence>
<accession>A0A2M8PAP7</accession>
<dbReference type="PANTHER" id="PTHR12526">
    <property type="entry name" value="GLYCOSYLTRANSFERASE"/>
    <property type="match status" value="1"/>
</dbReference>
<reference evidence="3 4" key="1">
    <citation type="submission" date="2017-11" db="EMBL/GenBank/DDBJ databases">
        <title>Evolution of Phototrophy in the Chloroflexi Phylum Driven by Horizontal Gene Transfer.</title>
        <authorList>
            <person name="Ward L.M."/>
            <person name="Hemp J."/>
            <person name="Shih P.M."/>
            <person name="Mcglynn S.E."/>
            <person name="Fischer W."/>
        </authorList>
    </citation>
    <scope>NUCLEOTIDE SEQUENCE [LARGE SCALE GENOMIC DNA]</scope>
    <source>
        <strain evidence="3">JP3_13</strain>
    </source>
</reference>
<protein>
    <recommendedName>
        <fullName evidence="5">Glycosyltransferase family 1 protein</fullName>
    </recommendedName>
</protein>
<dbReference type="CDD" id="cd03801">
    <property type="entry name" value="GT4_PimA-like"/>
    <property type="match status" value="1"/>
</dbReference>
<dbReference type="Pfam" id="PF13439">
    <property type="entry name" value="Glyco_transf_4"/>
    <property type="match status" value="1"/>
</dbReference>
<evidence type="ECO:0008006" key="5">
    <source>
        <dbReference type="Google" id="ProtNLM"/>
    </source>
</evidence>
<proteinExistence type="predicted"/>
<dbReference type="EMBL" id="PGTM01000323">
    <property type="protein sequence ID" value="PJF34618.1"/>
    <property type="molecule type" value="Genomic_DNA"/>
</dbReference>
<dbReference type="SUPFAM" id="SSF53756">
    <property type="entry name" value="UDP-Glycosyltransferase/glycogen phosphorylase"/>
    <property type="match status" value="1"/>
</dbReference>
<gene>
    <name evidence="3" type="ORF">CUN49_14745</name>
</gene>
<dbReference type="Pfam" id="PF00534">
    <property type="entry name" value="Glycos_transf_1"/>
    <property type="match status" value="1"/>
</dbReference>
<dbReference type="GO" id="GO:0016757">
    <property type="term" value="F:glycosyltransferase activity"/>
    <property type="evidence" value="ECO:0007669"/>
    <property type="project" value="InterPro"/>
</dbReference>
<dbReference type="Proteomes" id="UP000229681">
    <property type="component" value="Unassembled WGS sequence"/>
</dbReference>
<comment type="caution">
    <text evidence="3">The sequence shown here is derived from an EMBL/GenBank/DDBJ whole genome shotgun (WGS) entry which is preliminary data.</text>
</comment>